<dbReference type="AlphaFoldDB" id="A0A8R2NXF9"/>
<reference evidence="3" key="1">
    <citation type="submission" date="2010-06" db="EMBL/GenBank/DDBJ databases">
        <authorList>
            <person name="Jiang H."/>
            <person name="Abraham K."/>
            <person name="Ali S."/>
            <person name="Alsbrooks S.L."/>
            <person name="Anim B.N."/>
            <person name="Anosike U.S."/>
            <person name="Attaway T."/>
            <person name="Bandaranaike D.P."/>
            <person name="Battles P.K."/>
            <person name="Bell S.N."/>
            <person name="Bell A.V."/>
            <person name="Beltran B."/>
            <person name="Bickham C."/>
            <person name="Bustamante Y."/>
            <person name="Caleb T."/>
            <person name="Canada A."/>
            <person name="Cardenas V."/>
            <person name="Carter K."/>
            <person name="Chacko J."/>
            <person name="Chandrabose M.N."/>
            <person name="Chavez D."/>
            <person name="Chavez A."/>
            <person name="Chen L."/>
            <person name="Chu H.-S."/>
            <person name="Claassen K.J."/>
            <person name="Cockrell R."/>
            <person name="Collins M."/>
            <person name="Cooper J.A."/>
            <person name="Cree A."/>
            <person name="Curry S.M."/>
            <person name="Da Y."/>
            <person name="Dao M.D."/>
            <person name="Das B."/>
            <person name="Davila M.-L."/>
            <person name="Davy-Carroll L."/>
            <person name="Denson S."/>
            <person name="Dinh H."/>
            <person name="Ebong V.E."/>
            <person name="Edwards J.R."/>
            <person name="Egan A."/>
            <person name="El-Daye J."/>
            <person name="Escobedo L."/>
            <person name="Fernandez S."/>
            <person name="Fernando P.R."/>
            <person name="Flagg N."/>
            <person name="Forbes L.D."/>
            <person name="Fowler R.G."/>
            <person name="Fu Q."/>
            <person name="Gabisi R.A."/>
            <person name="Ganer J."/>
            <person name="Garbino Pronczuk A."/>
            <person name="Garcia R.M."/>
            <person name="Garner T."/>
            <person name="Garrett T.E."/>
            <person name="Gonzalez D.A."/>
            <person name="Hamid H."/>
            <person name="Hawkins E.S."/>
            <person name="Hirani K."/>
            <person name="Hogues M.E."/>
            <person name="Hollins B."/>
            <person name="Hsiao C.-H."/>
            <person name="Jabil R."/>
            <person name="James M.L."/>
            <person name="Jhangiani S.N."/>
            <person name="Johnson B."/>
            <person name="Johnson Q."/>
            <person name="Joshi V."/>
            <person name="Kalu J.B."/>
            <person name="Kam C."/>
            <person name="Kashfia A."/>
            <person name="Keebler J."/>
            <person name="Kisamo H."/>
            <person name="Kovar C.L."/>
            <person name="Lago L.A."/>
            <person name="Lai C.-Y."/>
            <person name="Laidlaw J."/>
            <person name="Lara F."/>
            <person name="Le T.-K."/>
            <person name="Lee S.L."/>
            <person name="Legall F.H."/>
            <person name="Lemon S.J."/>
            <person name="Lewis L.R."/>
            <person name="Li B."/>
            <person name="Liu Y."/>
            <person name="Liu Y.-S."/>
            <person name="Lopez J."/>
            <person name="Lozado R.J."/>
            <person name="Lu J."/>
            <person name="Madu R.C."/>
            <person name="Maheshwari M."/>
            <person name="Maheshwari R."/>
            <person name="Malloy K."/>
            <person name="Martinez E."/>
            <person name="Mathew T."/>
            <person name="Mercado I.C."/>
            <person name="Mercado C."/>
            <person name="Meyer B."/>
            <person name="Montgomery K."/>
            <person name="Morgan M.B."/>
            <person name="Munidasa M."/>
            <person name="Nazareth L.V."/>
            <person name="Nelson J."/>
            <person name="Ng B.M."/>
            <person name="Nguyen N.B."/>
            <person name="Nguyen P.Q."/>
            <person name="Nguyen T."/>
            <person name="Obregon M."/>
            <person name="Okwuonu G.O."/>
            <person name="Onwere C.G."/>
            <person name="Orozco G."/>
            <person name="Parra A."/>
            <person name="Patel S."/>
            <person name="Patil S."/>
            <person name="Perez A."/>
            <person name="Perez Y."/>
            <person name="Pham C."/>
            <person name="Primus E.L."/>
            <person name="Pu L.-L."/>
            <person name="Puazo M."/>
            <person name="Qin X."/>
            <person name="Quiroz J.B."/>
            <person name="Reese J."/>
            <person name="Richards S."/>
            <person name="Rives C.M."/>
            <person name="Robberts R."/>
            <person name="Ruiz S.J."/>
            <person name="Ruiz M.J."/>
            <person name="Santibanez J."/>
            <person name="Schneider B.W."/>
            <person name="Sisson I."/>
            <person name="Smith M."/>
            <person name="Sodergren E."/>
            <person name="Song X.-Z."/>
            <person name="Song B.B."/>
            <person name="Summersgill H."/>
            <person name="Thelus R."/>
            <person name="Thornton R.D."/>
            <person name="Trejos Z.Y."/>
            <person name="Usmani K."/>
            <person name="Vattathil S."/>
            <person name="Villasana D."/>
            <person name="Walker D.L."/>
            <person name="Wang S."/>
            <person name="Wang K."/>
            <person name="White C.S."/>
            <person name="Williams A.C."/>
            <person name="Williamson J."/>
            <person name="Wilson K."/>
            <person name="Woghiren I.O."/>
            <person name="Woodworth J.R."/>
            <person name="Worley K.C."/>
            <person name="Wright R.A."/>
            <person name="Wu W."/>
            <person name="Young L."/>
            <person name="Zhang L."/>
            <person name="Zhang J."/>
            <person name="Zhu Y."/>
            <person name="Muzny D.M."/>
            <person name="Weinstock G."/>
            <person name="Gibbs R.A."/>
        </authorList>
    </citation>
    <scope>NUCLEOTIDE SEQUENCE [LARGE SCALE GENOMIC DNA]</scope>
    <source>
        <strain evidence="3">LSR1</strain>
    </source>
</reference>
<proteinExistence type="predicted"/>
<organism evidence="2 3">
    <name type="scientific">Acyrthosiphon pisum</name>
    <name type="common">Pea aphid</name>
    <dbReference type="NCBI Taxonomy" id="7029"/>
    <lineage>
        <taxon>Eukaryota</taxon>
        <taxon>Metazoa</taxon>
        <taxon>Ecdysozoa</taxon>
        <taxon>Arthropoda</taxon>
        <taxon>Hexapoda</taxon>
        <taxon>Insecta</taxon>
        <taxon>Pterygota</taxon>
        <taxon>Neoptera</taxon>
        <taxon>Paraneoptera</taxon>
        <taxon>Hemiptera</taxon>
        <taxon>Sternorrhyncha</taxon>
        <taxon>Aphidomorpha</taxon>
        <taxon>Aphidoidea</taxon>
        <taxon>Aphididae</taxon>
        <taxon>Macrosiphini</taxon>
        <taxon>Acyrthosiphon</taxon>
    </lineage>
</organism>
<dbReference type="PANTHER" id="PTHR47501:SF5">
    <property type="entry name" value="HAT C-TERMINAL DIMERISATION DOMAIN-CONTAINING PROTEIN"/>
    <property type="match status" value="1"/>
</dbReference>
<name>A0A8R2NXF9_ACYPI</name>
<sequence length="499" mass="56975">MLTDLIDKQNYICTTADIWSGNNKSYMGMTCHLIDSETYQRKSYVLGCKRIKGSHNYLNIAEVMTEITQNFGIHYSKITHTVTDNASNFGKSFRTFSIGSSVQSTSEVGDLNENSSDSDNSDLEIDSMEIMDVEKLFISLEQEQLDLHDTDHSFYLPQHLKCCAHTLNLIATTDIAKITDTNYLQLSESTFKKLYSFWNLISRSTVASDKVFEMCGCKFPVPVVTRWNSLYDASLKILKHKSQIIKLIDDLHLTKLKLNEWVFLEEHCKTMEPLAISLDKLPGENRSFLGYVAPTILVLRRLLIAFPNQKYCKPLSLTIIKAIETRFSYLFDLNSPESKSFIISSISHPKFKLSWVPVRFMNICKTLFLNECSVVAATSEQFMKSVVVEIDSDSSDNEFYGNICTEKKIDDYTTASEAKRLNYANLQAISYLSSNKKDLDVLNEYPIIKEVFLKYNTTIPSSAPVERLFSKAIQVLTPRRNRLGDKVFDMILCCRSNMV</sequence>
<dbReference type="PANTHER" id="PTHR47501">
    <property type="entry name" value="TRANSPOSASE-RELATED"/>
    <property type="match status" value="1"/>
</dbReference>
<evidence type="ECO:0000259" key="1">
    <source>
        <dbReference type="Pfam" id="PF05699"/>
    </source>
</evidence>
<dbReference type="Proteomes" id="UP000007819">
    <property type="component" value="Chromosome X"/>
</dbReference>
<accession>A0A8R2NXF9</accession>
<evidence type="ECO:0000313" key="2">
    <source>
        <dbReference type="EnsemblMetazoa" id="XP_029348083.1"/>
    </source>
</evidence>
<dbReference type="RefSeq" id="XP_029348083.1">
    <property type="nucleotide sequence ID" value="XM_029492223.1"/>
</dbReference>
<feature type="domain" description="HAT C-terminal dimerisation" evidence="1">
    <location>
        <begin position="442"/>
        <end position="498"/>
    </location>
</feature>
<reference evidence="2" key="2">
    <citation type="submission" date="2022-06" db="UniProtKB">
        <authorList>
            <consortium name="EnsemblMetazoa"/>
        </authorList>
    </citation>
    <scope>IDENTIFICATION</scope>
</reference>
<dbReference type="InterPro" id="IPR012337">
    <property type="entry name" value="RNaseH-like_sf"/>
</dbReference>
<evidence type="ECO:0000313" key="3">
    <source>
        <dbReference type="Proteomes" id="UP000007819"/>
    </source>
</evidence>
<dbReference type="InterPro" id="IPR008906">
    <property type="entry name" value="HATC_C_dom"/>
</dbReference>
<dbReference type="EnsemblMetazoa" id="XM_029492223.1">
    <property type="protein sequence ID" value="XP_029348083.1"/>
    <property type="gene ID" value="LOC115034778"/>
</dbReference>
<protein>
    <recommendedName>
        <fullName evidence="1">HAT C-terminal dimerisation domain-containing protein</fullName>
    </recommendedName>
</protein>
<dbReference type="OrthoDB" id="6604450at2759"/>
<keyword evidence="3" id="KW-1185">Reference proteome</keyword>
<dbReference type="Pfam" id="PF05699">
    <property type="entry name" value="Dimer_Tnp_hAT"/>
    <property type="match status" value="1"/>
</dbReference>
<dbReference type="KEGG" id="api:115034778"/>
<dbReference type="GeneID" id="115034778"/>
<dbReference type="SUPFAM" id="SSF53098">
    <property type="entry name" value="Ribonuclease H-like"/>
    <property type="match status" value="1"/>
</dbReference>
<dbReference type="GO" id="GO:0046983">
    <property type="term" value="F:protein dimerization activity"/>
    <property type="evidence" value="ECO:0007669"/>
    <property type="project" value="InterPro"/>
</dbReference>